<dbReference type="GO" id="GO:0017004">
    <property type="term" value="P:cytochrome complex assembly"/>
    <property type="evidence" value="ECO:0007669"/>
    <property type="project" value="UniProtKB-KW"/>
</dbReference>
<dbReference type="InterPro" id="IPR051263">
    <property type="entry name" value="C-type_cytochrome_biogenesis"/>
</dbReference>
<dbReference type="GO" id="GO:0005886">
    <property type="term" value="C:plasma membrane"/>
    <property type="evidence" value="ECO:0007669"/>
    <property type="project" value="TreeGrafter"/>
</dbReference>
<dbReference type="InterPro" id="IPR038297">
    <property type="entry name" value="CcmH/CycL/NrfF/Ccl2_sf"/>
</dbReference>
<evidence type="ECO:0000313" key="10">
    <source>
        <dbReference type="Proteomes" id="UP000194798"/>
    </source>
</evidence>
<name>A0A251X626_9GAMM</name>
<evidence type="ECO:0000256" key="7">
    <source>
        <dbReference type="RuleBase" id="RU364112"/>
    </source>
</evidence>
<keyword evidence="6 7" id="KW-0408">Iron</keyword>
<evidence type="ECO:0000256" key="1">
    <source>
        <dbReference type="ARBA" id="ARBA00010342"/>
    </source>
</evidence>
<comment type="similarity">
    <text evidence="1 7">Belongs to the CcmH/CycL/Ccl2/NrfF family.</text>
</comment>
<dbReference type="CDD" id="cd16378">
    <property type="entry name" value="CcmH_N"/>
    <property type="match status" value="1"/>
</dbReference>
<dbReference type="InterPro" id="IPR005616">
    <property type="entry name" value="CcmH/CycL/Ccl2/NrfF_N"/>
</dbReference>
<feature type="transmembrane region" description="Helical" evidence="7">
    <location>
        <begin position="104"/>
        <end position="125"/>
    </location>
</feature>
<dbReference type="GO" id="GO:0046872">
    <property type="term" value="F:metal ion binding"/>
    <property type="evidence" value="ECO:0007669"/>
    <property type="project" value="UniProtKB-KW"/>
</dbReference>
<dbReference type="EMBL" id="MSLT01000018">
    <property type="protein sequence ID" value="OUD13196.1"/>
    <property type="molecule type" value="Genomic_DNA"/>
</dbReference>
<feature type="domain" description="CcmH/CycL/Ccl2/NrfF N-terminal" evidence="8">
    <location>
        <begin position="10"/>
        <end position="149"/>
    </location>
</feature>
<sequence length="155" mass="17752">MMRIWFIIGLFLLAYPAIAIDSNPQPFADAMTEARYKELLKELRCMVCPNQPLSDSEAGLAQDLREEVREMVLQGQSNVDIKTFLVARYGDSVLYNPPVMPKTFLLWFGPAVLLLIAFFVLVYFIRRQNKVVSTPVLTPEEQEKLTQVLNQRDPS</sequence>
<comment type="function">
    <text evidence="7">Possible subunit of a heme lyase.</text>
</comment>
<evidence type="ECO:0000256" key="6">
    <source>
        <dbReference type="ARBA" id="ARBA00023004"/>
    </source>
</evidence>
<evidence type="ECO:0000256" key="4">
    <source>
        <dbReference type="ARBA" id="ARBA00022729"/>
    </source>
</evidence>
<evidence type="ECO:0000256" key="5">
    <source>
        <dbReference type="ARBA" id="ARBA00022748"/>
    </source>
</evidence>
<dbReference type="PANTHER" id="PTHR47870:SF1">
    <property type="entry name" value="CYTOCHROME C-TYPE BIOGENESIS PROTEIN CCMH"/>
    <property type="match status" value="1"/>
</dbReference>
<keyword evidence="7" id="KW-1133">Transmembrane helix</keyword>
<dbReference type="Gene3D" id="1.10.8.640">
    <property type="entry name" value="Cytochrome C biogenesis protein"/>
    <property type="match status" value="1"/>
</dbReference>
<evidence type="ECO:0000256" key="3">
    <source>
        <dbReference type="ARBA" id="ARBA00022723"/>
    </source>
</evidence>
<proteinExistence type="inferred from homology"/>
<dbReference type="AlphaFoldDB" id="A0A251X626"/>
<keyword evidence="5" id="KW-0201">Cytochrome c-type biogenesis</keyword>
<protein>
    <recommendedName>
        <fullName evidence="7">Cytochrome c-type biogenesis protein</fullName>
    </recommendedName>
</protein>
<dbReference type="Pfam" id="PF03918">
    <property type="entry name" value="CcmH"/>
    <property type="match status" value="1"/>
</dbReference>
<keyword evidence="10" id="KW-1185">Reference proteome</keyword>
<evidence type="ECO:0000259" key="8">
    <source>
        <dbReference type="Pfam" id="PF03918"/>
    </source>
</evidence>
<dbReference type="RefSeq" id="WP_217884443.1">
    <property type="nucleotide sequence ID" value="NZ_MSLT01000018.1"/>
</dbReference>
<accession>A0A251X626</accession>
<keyword evidence="3 7" id="KW-0479">Metal-binding</keyword>
<reference evidence="9 10" key="1">
    <citation type="submission" date="2016-12" db="EMBL/GenBank/DDBJ databases">
        <title>Thioflexothrix psekupsii D3 genome sequencing and assembly.</title>
        <authorList>
            <person name="Fomenkov A."/>
            <person name="Vincze T."/>
            <person name="Grabovich M."/>
            <person name="Anton B.P."/>
            <person name="Dubinina G."/>
            <person name="Orlova M."/>
            <person name="Belousova E."/>
            <person name="Roberts R.J."/>
        </authorList>
    </citation>
    <scope>NUCLEOTIDE SEQUENCE [LARGE SCALE GENOMIC DNA]</scope>
    <source>
        <strain evidence="9">D3</strain>
    </source>
</reference>
<comment type="caution">
    <text evidence="9">The sequence shown here is derived from an EMBL/GenBank/DDBJ whole genome shotgun (WGS) entry which is preliminary data.</text>
</comment>
<keyword evidence="2 7" id="KW-0349">Heme</keyword>
<evidence type="ECO:0000313" key="9">
    <source>
        <dbReference type="EMBL" id="OUD13196.1"/>
    </source>
</evidence>
<keyword evidence="4 7" id="KW-0732">Signal</keyword>
<organism evidence="9 10">
    <name type="scientific">Thioflexithrix psekupsensis</name>
    <dbReference type="NCBI Taxonomy" id="1570016"/>
    <lineage>
        <taxon>Bacteria</taxon>
        <taxon>Pseudomonadati</taxon>
        <taxon>Pseudomonadota</taxon>
        <taxon>Gammaproteobacteria</taxon>
        <taxon>Thiotrichales</taxon>
        <taxon>Thioflexithrix</taxon>
    </lineage>
</organism>
<evidence type="ECO:0000256" key="2">
    <source>
        <dbReference type="ARBA" id="ARBA00022617"/>
    </source>
</evidence>
<gene>
    <name evidence="9" type="ORF">TPSD3_11180</name>
</gene>
<keyword evidence="7" id="KW-0472">Membrane</keyword>
<dbReference type="PANTHER" id="PTHR47870">
    <property type="entry name" value="CYTOCHROME C-TYPE BIOGENESIS PROTEIN CCMH"/>
    <property type="match status" value="1"/>
</dbReference>
<keyword evidence="7" id="KW-0812">Transmembrane</keyword>
<dbReference type="Proteomes" id="UP000194798">
    <property type="component" value="Unassembled WGS sequence"/>
</dbReference>